<evidence type="ECO:0000313" key="12">
    <source>
        <dbReference type="Proteomes" id="UP000095605"/>
    </source>
</evidence>
<evidence type="ECO:0000256" key="1">
    <source>
        <dbReference type="ARBA" id="ARBA00004512"/>
    </source>
</evidence>
<dbReference type="GO" id="GO:0000421">
    <property type="term" value="C:autophagosome membrane"/>
    <property type="evidence" value="ECO:0007669"/>
    <property type="project" value="UniProtKB-SubCell"/>
</dbReference>
<evidence type="ECO:0000256" key="6">
    <source>
        <dbReference type="ARBA" id="ARBA00023288"/>
    </source>
</evidence>
<evidence type="ECO:0000256" key="4">
    <source>
        <dbReference type="ARBA" id="ARBA00023006"/>
    </source>
</evidence>
<keyword evidence="5" id="KW-0472">Membrane</keyword>
<dbReference type="EMBL" id="LPNL01000003">
    <property type="protein sequence ID" value="OEJ89633.1"/>
    <property type="molecule type" value="Genomic_DNA"/>
</dbReference>
<evidence type="ECO:0000256" key="2">
    <source>
        <dbReference type="ARBA" id="ARBA00007293"/>
    </source>
</evidence>
<accession>A0A1E5RSF6</accession>
<name>A0A1E5RSF6_9ASCO</name>
<evidence type="ECO:0000256" key="9">
    <source>
        <dbReference type="PIRSR" id="PIRSR604241-50"/>
    </source>
</evidence>
<dbReference type="Pfam" id="PF02991">
    <property type="entry name" value="ATG8"/>
    <property type="match status" value="1"/>
</dbReference>
<dbReference type="OrthoDB" id="6738456at2759"/>
<evidence type="ECO:0000313" key="11">
    <source>
        <dbReference type="EMBL" id="OEJ89633.1"/>
    </source>
</evidence>
<comment type="caution">
    <text evidence="11">The sequence shown here is derived from an EMBL/GenBank/DDBJ whole genome shotgun (WGS) entry which is preliminary data.</text>
</comment>
<keyword evidence="12" id="KW-1185">Reference proteome</keyword>
<organism evidence="11 12">
    <name type="scientific">Hanseniaspora opuntiae</name>
    <dbReference type="NCBI Taxonomy" id="211096"/>
    <lineage>
        <taxon>Eukaryota</taxon>
        <taxon>Fungi</taxon>
        <taxon>Dikarya</taxon>
        <taxon>Ascomycota</taxon>
        <taxon>Saccharomycotina</taxon>
        <taxon>Saccharomycetes</taxon>
        <taxon>Saccharomycodales</taxon>
        <taxon>Saccharomycodaceae</taxon>
        <taxon>Hanseniaspora</taxon>
    </lineage>
</organism>
<evidence type="ECO:0000256" key="7">
    <source>
        <dbReference type="ARBA" id="ARBA00023329"/>
    </source>
</evidence>
<keyword evidence="7" id="KW-0968">Cytoplasmic vesicle</keyword>
<evidence type="ECO:0000256" key="5">
    <source>
        <dbReference type="ARBA" id="ARBA00023136"/>
    </source>
</evidence>
<dbReference type="InterPro" id="IPR004241">
    <property type="entry name" value="Atg8-like"/>
</dbReference>
<dbReference type="Gene3D" id="3.10.20.90">
    <property type="entry name" value="Phosphatidylinositol 3-kinase Catalytic Subunit, Chain A, domain 1"/>
    <property type="match status" value="1"/>
</dbReference>
<keyword evidence="6 9" id="KW-0449">Lipoprotein</keyword>
<evidence type="ECO:0000256" key="10">
    <source>
        <dbReference type="RuleBase" id="RU004384"/>
    </source>
</evidence>
<keyword evidence="3" id="KW-0926">Vacuole</keyword>
<comment type="similarity">
    <text evidence="2 10">Belongs to the ATG8 family.</text>
</comment>
<reference evidence="12" key="1">
    <citation type="journal article" date="2016" name="Genome Announc.">
        <title>Genome sequences of three species of Hanseniaspora isolated from spontaneous wine fermentations.</title>
        <authorList>
            <person name="Sternes P.R."/>
            <person name="Lee D."/>
            <person name="Kutyna D.R."/>
            <person name="Borneman A.R."/>
        </authorList>
    </citation>
    <scope>NUCLEOTIDE SEQUENCE [LARGE SCALE GENOMIC DNA]</scope>
    <source>
        <strain evidence="12">AWRI3578</strain>
    </source>
</reference>
<dbReference type="PANTHER" id="PTHR10969">
    <property type="entry name" value="MICROTUBULE-ASSOCIATED PROTEINS 1A/1B LIGHT CHAIN 3-RELATED"/>
    <property type="match status" value="1"/>
</dbReference>
<keyword evidence="4 10" id="KW-0072">Autophagy</keyword>
<dbReference type="Proteomes" id="UP000095605">
    <property type="component" value="Unassembled WGS sequence"/>
</dbReference>
<dbReference type="SUPFAM" id="SSF54236">
    <property type="entry name" value="Ubiquitin-like"/>
    <property type="match status" value="1"/>
</dbReference>
<dbReference type="AlphaFoldDB" id="A0A1E5RSF6"/>
<protein>
    <recommendedName>
        <fullName evidence="10">Autophagy-related protein</fullName>
    </recommendedName>
</protein>
<dbReference type="GO" id="GO:0031410">
    <property type="term" value="C:cytoplasmic vesicle"/>
    <property type="evidence" value="ECO:0007669"/>
    <property type="project" value="UniProtKB-KW"/>
</dbReference>
<comment type="subcellular location">
    <subcellularLocation>
        <location evidence="1">Cytoplasmic vesicle</location>
        <location evidence="1">Autophagosome membrane</location>
        <topology evidence="1">Lipid-anchor</topology>
    </subcellularLocation>
    <subcellularLocation>
        <location evidence="8">Vacuole membrane</location>
    </subcellularLocation>
</comment>
<gene>
    <name evidence="11" type="ORF">AWRI3578_g1310</name>
</gene>
<sequence>MTDTEEQSNSTTQKSRIPFKAEYPFNVRKNECDRICQKYIDRIPVIVEKQGLDSTSASTESTKKVSKSKEVPALDKRKYLVPQSLTIGQFVYIIRKRIDLPPERAIFVFVNNGILPNTSSLMSQLYLEYKDPDGFLYINYAGENTFGQSVFEVSHKKK</sequence>
<dbReference type="GO" id="GO:0006914">
    <property type="term" value="P:autophagy"/>
    <property type="evidence" value="ECO:0007669"/>
    <property type="project" value="UniProtKB-KW"/>
</dbReference>
<evidence type="ECO:0000256" key="3">
    <source>
        <dbReference type="ARBA" id="ARBA00022554"/>
    </source>
</evidence>
<dbReference type="InterPro" id="IPR029071">
    <property type="entry name" value="Ubiquitin-like_domsf"/>
</dbReference>
<proteinExistence type="inferred from homology"/>
<feature type="lipid moiety-binding region" description="Phosphatidylserine amidated glycine; alternate" evidence="9">
    <location>
        <position position="147"/>
    </location>
</feature>
<evidence type="ECO:0000256" key="8">
    <source>
        <dbReference type="ARBA" id="ARBA00037813"/>
    </source>
</evidence>